<dbReference type="PANTHER" id="PTHR43329">
    <property type="entry name" value="EPOXIDE HYDROLASE"/>
    <property type="match status" value="1"/>
</dbReference>
<proteinExistence type="predicted"/>
<name>A0A7W9YA11_9HYPH</name>
<organism evidence="3 4">
    <name type="scientific">Rhizobium wenxiniae</name>
    <dbReference type="NCBI Taxonomy" id="1737357"/>
    <lineage>
        <taxon>Bacteria</taxon>
        <taxon>Pseudomonadati</taxon>
        <taxon>Pseudomonadota</taxon>
        <taxon>Alphaproteobacteria</taxon>
        <taxon>Hyphomicrobiales</taxon>
        <taxon>Rhizobiaceae</taxon>
        <taxon>Rhizobium/Agrobacterium group</taxon>
        <taxon>Rhizobium</taxon>
    </lineage>
</organism>
<evidence type="ECO:0000313" key="3">
    <source>
        <dbReference type="EMBL" id="MBB6164676.1"/>
    </source>
</evidence>
<keyword evidence="1" id="KW-0378">Hydrolase</keyword>
<dbReference type="GO" id="GO:0016787">
    <property type="term" value="F:hydrolase activity"/>
    <property type="evidence" value="ECO:0007669"/>
    <property type="project" value="UniProtKB-KW"/>
</dbReference>
<dbReference type="InterPro" id="IPR000639">
    <property type="entry name" value="Epox_hydrolase-like"/>
</dbReference>
<accession>A0A7W9YA11</accession>
<dbReference type="PRINTS" id="PR00111">
    <property type="entry name" value="ABHYDROLASE"/>
</dbReference>
<dbReference type="Gene3D" id="3.40.50.1820">
    <property type="entry name" value="alpha/beta hydrolase"/>
    <property type="match status" value="1"/>
</dbReference>
<comment type="caution">
    <text evidence="3">The sequence shown here is derived from an EMBL/GenBank/DDBJ whole genome shotgun (WGS) entry which is preliminary data.</text>
</comment>
<dbReference type="SUPFAM" id="SSF53474">
    <property type="entry name" value="alpha/beta-Hydrolases"/>
    <property type="match status" value="1"/>
</dbReference>
<sequence length="161" mass="18023">MPHEQTERIVEINGIELHVMEAGRSDGEPILLLHGFPEFWWAWRNQISALAEVGFRVIAPDLRGYRQSSALPGWKNYTVEKLVSDVVELAAALRVGRFNLVGLDWGGIIAWTLAARHPVLVHRLVVLNAPHLDIVQTVLKERPTQILKSSYIGFFSAPIAA</sequence>
<evidence type="ECO:0000256" key="1">
    <source>
        <dbReference type="ARBA" id="ARBA00022801"/>
    </source>
</evidence>
<dbReference type="InterPro" id="IPR029058">
    <property type="entry name" value="AB_hydrolase_fold"/>
</dbReference>
<evidence type="ECO:0000259" key="2">
    <source>
        <dbReference type="Pfam" id="PF00561"/>
    </source>
</evidence>
<dbReference type="Proteomes" id="UP000547879">
    <property type="component" value="Unassembled WGS sequence"/>
</dbReference>
<keyword evidence="4" id="KW-1185">Reference proteome</keyword>
<dbReference type="AlphaFoldDB" id="A0A7W9YA11"/>
<dbReference type="PRINTS" id="PR00412">
    <property type="entry name" value="EPOXHYDRLASE"/>
</dbReference>
<dbReference type="Pfam" id="PF00561">
    <property type="entry name" value="Abhydrolase_1"/>
    <property type="match status" value="1"/>
</dbReference>
<evidence type="ECO:0000313" key="4">
    <source>
        <dbReference type="Proteomes" id="UP000547879"/>
    </source>
</evidence>
<reference evidence="3 4" key="1">
    <citation type="submission" date="2020-08" db="EMBL/GenBank/DDBJ databases">
        <title>Genomic Encyclopedia of Type Strains, Phase IV (KMG-IV): sequencing the most valuable type-strain genomes for metagenomic binning, comparative biology and taxonomic classification.</title>
        <authorList>
            <person name="Goeker M."/>
        </authorList>
    </citation>
    <scope>NUCLEOTIDE SEQUENCE [LARGE SCALE GENOMIC DNA]</scope>
    <source>
        <strain evidence="3 4">DSM 100734</strain>
    </source>
</reference>
<dbReference type="InterPro" id="IPR000073">
    <property type="entry name" value="AB_hydrolase_1"/>
</dbReference>
<dbReference type="RefSeq" id="WP_183995371.1">
    <property type="nucleotide sequence ID" value="NZ_BMHW01000005.1"/>
</dbReference>
<feature type="domain" description="AB hydrolase-1" evidence="2">
    <location>
        <begin position="29"/>
        <end position="137"/>
    </location>
</feature>
<protein>
    <submittedName>
        <fullName evidence="3">Pimeloyl-ACP methyl ester carboxylesterase</fullName>
    </submittedName>
</protein>
<gene>
    <name evidence="3" type="ORF">HNQ72_004521</name>
</gene>
<dbReference type="EMBL" id="JACHEG010000006">
    <property type="protein sequence ID" value="MBB6164676.1"/>
    <property type="molecule type" value="Genomic_DNA"/>
</dbReference>